<dbReference type="RefSeq" id="WP_037357794.1">
    <property type="nucleotide sequence ID" value="NZ_BHZF01000001.1"/>
</dbReference>
<protein>
    <submittedName>
        <fullName evidence="1">Uncharacterized protein DUF4920</fullName>
    </submittedName>
</protein>
<sequence>MKFQSWIFILFFTFHIISCDTHSTEQISAQSEEEAETPTGVFGEQITEEGAIDASELLTILQPGDSVFVKVKGTINACCQKKGCWMDVDLGNGQSMLVRFKDYDFFVPKNAAGYTAIMEGYAKLEVQDIEWLRHKAHDAGKSEEEIAAINEPETSITFMANGVIIK</sequence>
<reference evidence="1 2" key="1">
    <citation type="submission" date="2018-07" db="EMBL/GenBank/DDBJ databases">
        <title>Genomic Encyclopedia of Type Strains, Phase IV (KMG-IV): sequencing the most valuable type-strain genomes for metagenomic binning, comparative biology and taxonomic classification.</title>
        <authorList>
            <person name="Goeker M."/>
        </authorList>
    </citation>
    <scope>NUCLEOTIDE SEQUENCE [LARGE SCALE GENOMIC DNA]</scope>
    <source>
        <strain evidence="1 2">DSM 21410</strain>
    </source>
</reference>
<evidence type="ECO:0000313" key="2">
    <source>
        <dbReference type="Proteomes" id="UP000253517"/>
    </source>
</evidence>
<gene>
    <name evidence="1" type="ORF">DES35_101226</name>
</gene>
<proteinExistence type="predicted"/>
<organism evidence="1 2">
    <name type="scientific">Schleiferia thermophila</name>
    <dbReference type="NCBI Taxonomy" id="884107"/>
    <lineage>
        <taxon>Bacteria</taxon>
        <taxon>Pseudomonadati</taxon>
        <taxon>Bacteroidota</taxon>
        <taxon>Flavobacteriia</taxon>
        <taxon>Flavobacteriales</taxon>
        <taxon>Schleiferiaceae</taxon>
        <taxon>Schleiferia</taxon>
    </lineage>
</organism>
<dbReference type="InterPro" id="IPR032577">
    <property type="entry name" value="DUF4920"/>
</dbReference>
<name>A0A369AA27_9FLAO</name>
<dbReference type="Pfam" id="PF16267">
    <property type="entry name" value="DUF4920"/>
    <property type="match status" value="1"/>
</dbReference>
<evidence type="ECO:0000313" key="1">
    <source>
        <dbReference type="EMBL" id="RCX04947.1"/>
    </source>
</evidence>
<dbReference type="AlphaFoldDB" id="A0A369AA27"/>
<keyword evidence="2" id="KW-1185">Reference proteome</keyword>
<dbReference type="EMBL" id="QPJS01000001">
    <property type="protein sequence ID" value="RCX04947.1"/>
    <property type="molecule type" value="Genomic_DNA"/>
</dbReference>
<comment type="caution">
    <text evidence="1">The sequence shown here is derived from an EMBL/GenBank/DDBJ whole genome shotgun (WGS) entry which is preliminary data.</text>
</comment>
<dbReference type="Proteomes" id="UP000253517">
    <property type="component" value="Unassembled WGS sequence"/>
</dbReference>
<accession>A0A369AA27</accession>